<name>A0A7W3T7A6_9ACTN</name>
<evidence type="ECO:0000256" key="1">
    <source>
        <dbReference type="ARBA" id="ARBA00022723"/>
    </source>
</evidence>
<feature type="domain" description="Rhodanese" evidence="3">
    <location>
        <begin position="375"/>
        <end position="461"/>
    </location>
</feature>
<dbReference type="RefSeq" id="WP_182666787.1">
    <property type="nucleotide sequence ID" value="NZ_VKHS01000827.1"/>
</dbReference>
<reference evidence="5" key="1">
    <citation type="submission" date="2019-10" db="EMBL/GenBank/DDBJ databases">
        <title>Streptomyces sp. nov., a novel actinobacterium isolated from alkaline environment.</title>
        <authorList>
            <person name="Golinska P."/>
        </authorList>
    </citation>
    <scope>NUCLEOTIDE SEQUENCE [LARGE SCALE GENOMIC DNA]</scope>
    <source>
        <strain evidence="5">DSM 42108</strain>
    </source>
</reference>
<evidence type="ECO:0000256" key="2">
    <source>
        <dbReference type="SAM" id="MobiDB-lite"/>
    </source>
</evidence>
<dbReference type="EMBL" id="VKHS01000827">
    <property type="protein sequence ID" value="MBB0232244.1"/>
    <property type="molecule type" value="Genomic_DNA"/>
</dbReference>
<dbReference type="GO" id="GO:0046872">
    <property type="term" value="F:metal ion binding"/>
    <property type="evidence" value="ECO:0007669"/>
    <property type="project" value="UniProtKB-KW"/>
</dbReference>
<comment type="caution">
    <text evidence="4">The sequence shown here is derived from an EMBL/GenBank/DDBJ whole genome shotgun (WGS) entry which is preliminary data.</text>
</comment>
<accession>A0A7W3T7A6</accession>
<evidence type="ECO:0000259" key="3">
    <source>
        <dbReference type="PROSITE" id="PS50206"/>
    </source>
</evidence>
<dbReference type="InterPro" id="IPR036873">
    <property type="entry name" value="Rhodanese-like_dom_sf"/>
</dbReference>
<organism evidence="4 5">
    <name type="scientific">Streptomyces calidiresistens</name>
    <dbReference type="NCBI Taxonomy" id="1485586"/>
    <lineage>
        <taxon>Bacteria</taxon>
        <taxon>Bacillati</taxon>
        <taxon>Actinomycetota</taxon>
        <taxon>Actinomycetes</taxon>
        <taxon>Kitasatosporales</taxon>
        <taxon>Streptomycetaceae</taxon>
        <taxon>Streptomyces</taxon>
    </lineage>
</organism>
<keyword evidence="4" id="KW-0378">Hydrolase</keyword>
<dbReference type="InterPro" id="IPR051682">
    <property type="entry name" value="Mito_Persulfide_Diox"/>
</dbReference>
<evidence type="ECO:0000313" key="5">
    <source>
        <dbReference type="Proteomes" id="UP000530234"/>
    </source>
</evidence>
<sequence>MITVLPIETPGLGDRTHLAHDGTTALVVDPQRDYDRVTDLADSLGVRITHVFETHIHNDYVTGGLALAREVGARYLVNADDEVSFERTPIRDGEVVEVGTMRVRAIHTPGHTHTHLSYALEADGEQVAVFTGGSLLYGTTGRPDLLGPAHTDTLVRAQWHSARRLANELPDDTAVYPTHGFGSFCSATQATGETGTIGGEKKDNIALTADEETYVERLLAGLDAFPAYYAHMGPANAAGPGAPDLSPPSVADPAELRRRIEAGEWVVDLRDRTAFAAGHLTGSLNFGLDGPFITYLGWLIPWGTPVVLLGATARDVAEAQREMVRIGIERPAAMATGTPGEWAGGEPLASHARATFADLAAALGKRDAGPDRSGTPEGTVVLDVRRNQERREAHIPGSVHIPIHEVPARIDEIPAGRVWVHCAGGYRAGVVAALLHARGRDVVAVDDGFDNARSAGLCALPTDTATHGTTGTGTGTGTESTDHRQEIPA</sequence>
<dbReference type="GO" id="GO:0016787">
    <property type="term" value="F:hydrolase activity"/>
    <property type="evidence" value="ECO:0007669"/>
    <property type="project" value="UniProtKB-KW"/>
</dbReference>
<dbReference type="PROSITE" id="PS50206">
    <property type="entry name" value="RHODANESE_3"/>
    <property type="match status" value="2"/>
</dbReference>
<feature type="domain" description="Rhodanese" evidence="3">
    <location>
        <begin position="260"/>
        <end position="350"/>
    </location>
</feature>
<dbReference type="Proteomes" id="UP000530234">
    <property type="component" value="Unassembled WGS sequence"/>
</dbReference>
<feature type="compositionally biased region" description="Basic and acidic residues" evidence="2">
    <location>
        <begin position="480"/>
        <end position="489"/>
    </location>
</feature>
<dbReference type="CDD" id="cd00158">
    <property type="entry name" value="RHOD"/>
    <property type="match status" value="1"/>
</dbReference>
<protein>
    <submittedName>
        <fullName evidence="4">MBL fold metallo-hydrolase</fullName>
    </submittedName>
</protein>
<dbReference type="InterPro" id="IPR044528">
    <property type="entry name" value="POD-like_MBL-fold"/>
</dbReference>
<dbReference type="InterPro" id="IPR001279">
    <property type="entry name" value="Metallo-B-lactamas"/>
</dbReference>
<keyword evidence="5" id="KW-1185">Reference proteome</keyword>
<dbReference type="SMART" id="SM00849">
    <property type="entry name" value="Lactamase_B"/>
    <property type="match status" value="1"/>
</dbReference>
<dbReference type="Pfam" id="PF00581">
    <property type="entry name" value="Rhodanese"/>
    <property type="match status" value="2"/>
</dbReference>
<dbReference type="PANTHER" id="PTHR43084:SF1">
    <property type="entry name" value="PERSULFIDE DIOXYGENASE ETHE1, MITOCHONDRIAL"/>
    <property type="match status" value="1"/>
</dbReference>
<dbReference type="GO" id="GO:0070813">
    <property type="term" value="P:hydrogen sulfide metabolic process"/>
    <property type="evidence" value="ECO:0007669"/>
    <property type="project" value="TreeGrafter"/>
</dbReference>
<proteinExistence type="predicted"/>
<dbReference type="SUPFAM" id="SSF56281">
    <property type="entry name" value="Metallo-hydrolase/oxidoreductase"/>
    <property type="match status" value="1"/>
</dbReference>
<feature type="region of interest" description="Disordered" evidence="2">
    <location>
        <begin position="461"/>
        <end position="489"/>
    </location>
</feature>
<evidence type="ECO:0000313" key="4">
    <source>
        <dbReference type="EMBL" id="MBB0232244.1"/>
    </source>
</evidence>
<gene>
    <name evidence="4" type="ORF">FOE67_22780</name>
</gene>
<dbReference type="PANTHER" id="PTHR43084">
    <property type="entry name" value="PERSULFIDE DIOXYGENASE ETHE1"/>
    <property type="match status" value="1"/>
</dbReference>
<dbReference type="AlphaFoldDB" id="A0A7W3T7A6"/>
<dbReference type="InterPro" id="IPR001763">
    <property type="entry name" value="Rhodanese-like_dom"/>
</dbReference>
<dbReference type="SMART" id="SM00450">
    <property type="entry name" value="RHOD"/>
    <property type="match status" value="2"/>
</dbReference>
<dbReference type="Gene3D" id="3.60.15.10">
    <property type="entry name" value="Ribonuclease Z/Hydroxyacylglutathione hydrolase-like"/>
    <property type="match status" value="1"/>
</dbReference>
<dbReference type="Pfam" id="PF00753">
    <property type="entry name" value="Lactamase_B"/>
    <property type="match status" value="1"/>
</dbReference>
<dbReference type="GO" id="GO:0006749">
    <property type="term" value="P:glutathione metabolic process"/>
    <property type="evidence" value="ECO:0007669"/>
    <property type="project" value="InterPro"/>
</dbReference>
<dbReference type="Gene3D" id="3.40.250.10">
    <property type="entry name" value="Rhodanese-like domain"/>
    <property type="match status" value="2"/>
</dbReference>
<dbReference type="GO" id="GO:0050313">
    <property type="term" value="F:sulfur dioxygenase activity"/>
    <property type="evidence" value="ECO:0007669"/>
    <property type="project" value="InterPro"/>
</dbReference>
<dbReference type="InterPro" id="IPR036866">
    <property type="entry name" value="RibonucZ/Hydroxyglut_hydro"/>
</dbReference>
<dbReference type="CDD" id="cd07724">
    <property type="entry name" value="POD-like_MBL-fold"/>
    <property type="match status" value="1"/>
</dbReference>
<keyword evidence="1" id="KW-0479">Metal-binding</keyword>
<dbReference type="SUPFAM" id="SSF52821">
    <property type="entry name" value="Rhodanese/Cell cycle control phosphatase"/>
    <property type="match status" value="2"/>
</dbReference>